<sequence length="989" mass="108101">MASIADPSLATMHGIAALPTVASLAASVHATANAPACKAFPGSADWPSVASWNKLNETLGGRLLAPVPPAAVCHPAQATYNADACAALTQQWTSFDFHTRDPVSIMWEQFSNNTCLPDPKYPCSPSGSPPYVVNATTPEHVQAGVNFAREHNVRLVVKGTGHDDNGRSIAPLALSIWTHYMRDIAHHRGEFTLAGSKKRIKGNAVTVGAGTQMYDVYTATAKNGETIVGGGGKSVGVGGYITGGGHSILAARYGLGADNVLEMDMVTPGGELLTINEDQNRDLFWAMRGGGGSTFGVITSMTLKTHPSPKIAFANWYAVTPAESSVGFDVIAYVLSQFPSLMDKGVSGYFYVARDTPNPIPSPDMPATITGVLGGFMLQDVTDGEKLQELLTPLNETIKARWNGTAQILQQTVLYDSFLDWFNVNYDQGLAGANLYRGSRLVDKKALTGDLKALAEAYKAATEAGGAITAYLVAGQGVRNAKPQGGSNAVNPAWRNAYIQSLTGVAYAPFNKTAEDEVIESLGRSLEPLKKLTPNSGAYINEGFLFEKEWQKTFWGDNYERLLKIKKKVDPKNVLVCFPNNATYHETYKMGKKKRVQKGKARMTPASPEPSSSSMASPGQAKALATFDILENILQCVDMKTLLISCQRVCTSWRDAIANSARLQQNLFFKSTPLDKLGVLPFPDTDATQGNTAGLSSDPDDSDGSDGSGESDEQHPISGDKLLLLLQNPLLRTHFGGFFSASGWSWSGRCDSCGTIEGSTLTTSFALYWGRSMFDFLTTREDPWRRKAFTRRGASWRTMLLAKFPITKVIFRTKFSVYRSQRGDTSRRNEDVLDFPNGLRMGQLFDLFFSMLYVEPVVGWHDAHVVWRIPRTHLGKPGCKCDEGGKRHEKKRTPSSTQSWDLLVDETYYHIAGPARNEAGRRAARTQEQCKDKRACLGRVRKRTGPKWIFRSQDFVDGFAAFGTTLEDRRRLVEEELNRLSLGSDSVEG</sequence>
<evidence type="ECO:0000256" key="6">
    <source>
        <dbReference type="SAM" id="MobiDB-lite"/>
    </source>
</evidence>
<dbReference type="SUPFAM" id="SSF81383">
    <property type="entry name" value="F-box domain"/>
    <property type="match status" value="1"/>
</dbReference>
<evidence type="ECO:0000313" key="9">
    <source>
        <dbReference type="Proteomes" id="UP000245956"/>
    </source>
</evidence>
<keyword evidence="4" id="KW-0274">FAD</keyword>
<dbReference type="Pfam" id="PF01565">
    <property type="entry name" value="FAD_binding_4"/>
    <property type="match status" value="1"/>
</dbReference>
<accession>A0A2U3E0S8</accession>
<keyword evidence="3" id="KW-0285">Flavoprotein</keyword>
<dbReference type="EMBL" id="LCWV01000016">
    <property type="protein sequence ID" value="PWI68121.1"/>
    <property type="molecule type" value="Genomic_DNA"/>
</dbReference>
<proteinExistence type="inferred from homology"/>
<feature type="region of interest" description="Disordered" evidence="6">
    <location>
        <begin position="688"/>
        <end position="715"/>
    </location>
</feature>
<dbReference type="SUPFAM" id="SSF56176">
    <property type="entry name" value="FAD-binding/transporter-associated domain-like"/>
    <property type="match status" value="1"/>
</dbReference>
<feature type="compositionally biased region" description="Low complexity" evidence="6">
    <location>
        <begin position="602"/>
        <end position="618"/>
    </location>
</feature>
<evidence type="ECO:0000256" key="2">
    <source>
        <dbReference type="ARBA" id="ARBA00005466"/>
    </source>
</evidence>
<dbReference type="Gene3D" id="3.30.465.10">
    <property type="match status" value="2"/>
</dbReference>
<dbReference type="InterPro" id="IPR036318">
    <property type="entry name" value="FAD-bd_PCMH-like_sf"/>
</dbReference>
<dbReference type="InterPro" id="IPR050416">
    <property type="entry name" value="FAD-linked_Oxidoreductase"/>
</dbReference>
<evidence type="ECO:0000259" key="7">
    <source>
        <dbReference type="PROSITE" id="PS51387"/>
    </source>
</evidence>
<evidence type="ECO:0000256" key="4">
    <source>
        <dbReference type="ARBA" id="ARBA00022827"/>
    </source>
</evidence>
<protein>
    <recommendedName>
        <fullName evidence="7">FAD-binding PCMH-type domain-containing protein</fullName>
    </recommendedName>
</protein>
<comment type="similarity">
    <text evidence="2">Belongs to the oxygen-dependent FAD-linked oxidoreductase family.</text>
</comment>
<dbReference type="AlphaFoldDB" id="A0A2U3E0S8"/>
<reference evidence="8 9" key="1">
    <citation type="journal article" date="2016" name="Front. Microbiol.">
        <title>Genome and transcriptome sequences reveal the specific parasitism of the nematophagous Purpureocillium lilacinum 36-1.</title>
        <authorList>
            <person name="Xie J."/>
            <person name="Li S."/>
            <person name="Mo C."/>
            <person name="Xiao X."/>
            <person name="Peng D."/>
            <person name="Wang G."/>
            <person name="Xiao Y."/>
        </authorList>
    </citation>
    <scope>NUCLEOTIDE SEQUENCE [LARGE SCALE GENOMIC DNA]</scope>
    <source>
        <strain evidence="8 9">36-1</strain>
    </source>
</reference>
<dbReference type="PANTHER" id="PTHR42973:SF39">
    <property type="entry name" value="FAD-BINDING PCMH-TYPE DOMAIN-CONTAINING PROTEIN"/>
    <property type="match status" value="1"/>
</dbReference>
<evidence type="ECO:0000313" key="8">
    <source>
        <dbReference type="EMBL" id="PWI68121.1"/>
    </source>
</evidence>
<dbReference type="Gene3D" id="1.20.1280.50">
    <property type="match status" value="1"/>
</dbReference>
<dbReference type="PROSITE" id="PS51387">
    <property type="entry name" value="FAD_PCMH"/>
    <property type="match status" value="1"/>
</dbReference>
<comment type="caution">
    <text evidence="8">The sequence shown here is derived from an EMBL/GenBank/DDBJ whole genome shotgun (WGS) entry which is preliminary data.</text>
</comment>
<dbReference type="Pfam" id="PF08031">
    <property type="entry name" value="BBE"/>
    <property type="match status" value="1"/>
</dbReference>
<feature type="domain" description="FAD-binding PCMH-type" evidence="7">
    <location>
        <begin position="125"/>
        <end position="308"/>
    </location>
</feature>
<comment type="cofactor">
    <cofactor evidence="1">
        <name>FAD</name>
        <dbReference type="ChEBI" id="CHEBI:57692"/>
    </cofactor>
</comment>
<organism evidence="8 9">
    <name type="scientific">Purpureocillium lilacinum</name>
    <name type="common">Paecilomyces lilacinus</name>
    <dbReference type="NCBI Taxonomy" id="33203"/>
    <lineage>
        <taxon>Eukaryota</taxon>
        <taxon>Fungi</taxon>
        <taxon>Dikarya</taxon>
        <taxon>Ascomycota</taxon>
        <taxon>Pezizomycotina</taxon>
        <taxon>Sordariomycetes</taxon>
        <taxon>Hypocreomycetidae</taxon>
        <taxon>Hypocreales</taxon>
        <taxon>Ophiocordycipitaceae</taxon>
        <taxon>Purpureocillium</taxon>
    </lineage>
</organism>
<dbReference type="InterPro" id="IPR001810">
    <property type="entry name" value="F-box_dom"/>
</dbReference>
<dbReference type="GO" id="GO:0016491">
    <property type="term" value="F:oxidoreductase activity"/>
    <property type="evidence" value="ECO:0007669"/>
    <property type="project" value="UniProtKB-KW"/>
</dbReference>
<dbReference type="InterPro" id="IPR036047">
    <property type="entry name" value="F-box-like_dom_sf"/>
</dbReference>
<gene>
    <name evidence="8" type="ORF">PCL_02522</name>
</gene>
<dbReference type="GO" id="GO:0071949">
    <property type="term" value="F:FAD binding"/>
    <property type="evidence" value="ECO:0007669"/>
    <property type="project" value="InterPro"/>
</dbReference>
<evidence type="ECO:0000256" key="1">
    <source>
        <dbReference type="ARBA" id="ARBA00001974"/>
    </source>
</evidence>
<evidence type="ECO:0000256" key="5">
    <source>
        <dbReference type="ARBA" id="ARBA00023002"/>
    </source>
</evidence>
<dbReference type="Proteomes" id="UP000245956">
    <property type="component" value="Unassembled WGS sequence"/>
</dbReference>
<dbReference type="Pfam" id="PF00646">
    <property type="entry name" value="F-box"/>
    <property type="match status" value="1"/>
</dbReference>
<name>A0A2U3E0S8_PURLI</name>
<evidence type="ECO:0000256" key="3">
    <source>
        <dbReference type="ARBA" id="ARBA00022630"/>
    </source>
</evidence>
<feature type="region of interest" description="Disordered" evidence="6">
    <location>
        <begin position="593"/>
        <end position="618"/>
    </location>
</feature>
<keyword evidence="5" id="KW-0560">Oxidoreductase</keyword>
<dbReference type="InterPro" id="IPR012951">
    <property type="entry name" value="BBE"/>
</dbReference>
<dbReference type="InterPro" id="IPR016166">
    <property type="entry name" value="FAD-bd_PCMH"/>
</dbReference>
<dbReference type="PANTHER" id="PTHR42973">
    <property type="entry name" value="BINDING OXIDOREDUCTASE, PUTATIVE (AFU_ORTHOLOGUE AFUA_1G17690)-RELATED"/>
    <property type="match status" value="1"/>
</dbReference>
<dbReference type="InterPro" id="IPR006094">
    <property type="entry name" value="Oxid_FAD_bind_N"/>
</dbReference>
<dbReference type="InterPro" id="IPR016169">
    <property type="entry name" value="FAD-bd_PCMH_sub2"/>
</dbReference>